<protein>
    <submittedName>
        <fullName evidence="10">Formate dehydrogenase major subunit</fullName>
        <ecNumber evidence="10">1.17.1.9</ecNumber>
    </submittedName>
</protein>
<comment type="similarity">
    <text evidence="3">Belongs to the prokaryotic molybdopterin-containing oxidoreductase family.</text>
</comment>
<dbReference type="Gene3D" id="3.40.50.740">
    <property type="match status" value="1"/>
</dbReference>
<evidence type="ECO:0000256" key="4">
    <source>
        <dbReference type="ARBA" id="ARBA00022485"/>
    </source>
</evidence>
<dbReference type="GO" id="GO:0030313">
    <property type="term" value="C:cell envelope"/>
    <property type="evidence" value="ECO:0007669"/>
    <property type="project" value="UniProtKB-SubCell"/>
</dbReference>
<evidence type="ECO:0000313" key="10">
    <source>
        <dbReference type="EMBL" id="NYG36359.1"/>
    </source>
</evidence>
<keyword evidence="8" id="KW-0411">Iron-sulfur</keyword>
<dbReference type="GO" id="GO:0030151">
    <property type="term" value="F:molybdenum ion binding"/>
    <property type="evidence" value="ECO:0007669"/>
    <property type="project" value="TreeGrafter"/>
</dbReference>
<dbReference type="AlphaFoldDB" id="A0A852X0I4"/>
<dbReference type="PROSITE" id="PS51669">
    <property type="entry name" value="4FE4S_MOW_BIS_MGD"/>
    <property type="match status" value="1"/>
</dbReference>
<gene>
    <name evidence="10" type="ORF">BJY28_000828</name>
</gene>
<proteinExistence type="inferred from homology"/>
<reference evidence="10 11" key="1">
    <citation type="submission" date="2020-07" db="EMBL/GenBank/DDBJ databases">
        <title>Sequencing the genomes of 1000 actinobacteria strains.</title>
        <authorList>
            <person name="Klenk H.-P."/>
        </authorList>
    </citation>
    <scope>NUCLEOTIDE SEQUENCE [LARGE SCALE GENOMIC DNA]</scope>
    <source>
        <strain evidence="10 11">DSM 24723</strain>
    </source>
</reference>
<keyword evidence="11" id="KW-1185">Reference proteome</keyword>
<dbReference type="Pfam" id="PF04879">
    <property type="entry name" value="Molybdop_Fe4S4"/>
    <property type="match status" value="1"/>
</dbReference>
<name>A0A852X0I4_9MICO</name>
<feature type="domain" description="4Fe-4S Mo/W bis-MGD-type" evidence="9">
    <location>
        <begin position="42"/>
        <end position="98"/>
    </location>
</feature>
<sequence>MARTPLGWPVVRQLLSGDYLGRGAAVQSRQTREMTPRTAEADRVVQSVCPYCAVGCGQRVFVKDEQVTQIEGDPDSPISRGRLCPKGSASEQLVNSPTRQTEVLYRAPGATDFQTIERDTAIDMIADRFVAARAAHWQDVDDQGREVRRTMGIASLGGATLDNEENYLIKKLFTAAGAIQIENQARI</sequence>
<dbReference type="InterPro" id="IPR006963">
    <property type="entry name" value="Mopterin_OxRdtase_4Fe-4S_dom"/>
</dbReference>
<evidence type="ECO:0000256" key="3">
    <source>
        <dbReference type="ARBA" id="ARBA00010312"/>
    </source>
</evidence>
<dbReference type="GO" id="GO:0051539">
    <property type="term" value="F:4 iron, 4 sulfur cluster binding"/>
    <property type="evidence" value="ECO:0007669"/>
    <property type="project" value="UniProtKB-KW"/>
</dbReference>
<evidence type="ECO:0000259" key="9">
    <source>
        <dbReference type="PROSITE" id="PS51669"/>
    </source>
</evidence>
<dbReference type="GO" id="GO:0008863">
    <property type="term" value="F:formate dehydrogenase (NAD+) activity"/>
    <property type="evidence" value="ECO:0007669"/>
    <property type="project" value="UniProtKB-EC"/>
</dbReference>
<organism evidence="10 11">
    <name type="scientific">Janibacter alkaliphilus</name>
    <dbReference type="NCBI Taxonomy" id="1069963"/>
    <lineage>
        <taxon>Bacteria</taxon>
        <taxon>Bacillati</taxon>
        <taxon>Actinomycetota</taxon>
        <taxon>Actinomycetes</taxon>
        <taxon>Micrococcales</taxon>
        <taxon>Intrasporangiaceae</taxon>
        <taxon>Janibacter</taxon>
    </lineage>
</organism>
<dbReference type="Proteomes" id="UP000592181">
    <property type="component" value="Unassembled WGS sequence"/>
</dbReference>
<dbReference type="GO" id="GO:0009055">
    <property type="term" value="F:electron transfer activity"/>
    <property type="evidence" value="ECO:0007669"/>
    <property type="project" value="TreeGrafter"/>
</dbReference>
<keyword evidence="7" id="KW-0408">Iron</keyword>
<dbReference type="Gene3D" id="2.20.25.90">
    <property type="entry name" value="ADC-like domains"/>
    <property type="match status" value="1"/>
</dbReference>
<keyword evidence="4" id="KW-0004">4Fe-4S</keyword>
<comment type="cofactor">
    <cofactor evidence="1">
        <name>[4Fe-4S] cluster</name>
        <dbReference type="ChEBI" id="CHEBI:49883"/>
    </cofactor>
</comment>
<evidence type="ECO:0000256" key="2">
    <source>
        <dbReference type="ARBA" id="ARBA00004196"/>
    </source>
</evidence>
<evidence type="ECO:0000256" key="7">
    <source>
        <dbReference type="ARBA" id="ARBA00023004"/>
    </source>
</evidence>
<dbReference type="SMART" id="SM00926">
    <property type="entry name" value="Molybdop_Fe4S4"/>
    <property type="match status" value="1"/>
</dbReference>
<evidence type="ECO:0000256" key="6">
    <source>
        <dbReference type="ARBA" id="ARBA00023002"/>
    </source>
</evidence>
<dbReference type="EC" id="1.17.1.9" evidence="10"/>
<comment type="subcellular location">
    <subcellularLocation>
        <location evidence="2">Cell envelope</location>
    </subcellularLocation>
</comment>
<dbReference type="EMBL" id="JACBZX010000001">
    <property type="protein sequence ID" value="NYG36359.1"/>
    <property type="molecule type" value="Genomic_DNA"/>
</dbReference>
<dbReference type="GO" id="GO:0009061">
    <property type="term" value="P:anaerobic respiration"/>
    <property type="evidence" value="ECO:0007669"/>
    <property type="project" value="TreeGrafter"/>
</dbReference>
<evidence type="ECO:0000256" key="8">
    <source>
        <dbReference type="ARBA" id="ARBA00023014"/>
    </source>
</evidence>
<dbReference type="SUPFAM" id="SSF53706">
    <property type="entry name" value="Formate dehydrogenase/DMSO reductase, domains 1-3"/>
    <property type="match status" value="1"/>
</dbReference>
<accession>A0A852X0I4</accession>
<evidence type="ECO:0000256" key="5">
    <source>
        <dbReference type="ARBA" id="ARBA00022723"/>
    </source>
</evidence>
<dbReference type="PANTHER" id="PTHR43598">
    <property type="entry name" value="TUNGSTEN-CONTAINING FORMYLMETHANOFURAN DEHYDROGENASE 2 SUBUNIT B"/>
    <property type="match status" value="1"/>
</dbReference>
<evidence type="ECO:0000313" key="11">
    <source>
        <dbReference type="Proteomes" id="UP000592181"/>
    </source>
</evidence>
<dbReference type="PANTHER" id="PTHR43598:SF1">
    <property type="entry name" value="FORMATE DEHYDROGENASE-O MAJOR SUBUNIT"/>
    <property type="match status" value="1"/>
</dbReference>
<evidence type="ECO:0000256" key="1">
    <source>
        <dbReference type="ARBA" id="ARBA00001966"/>
    </source>
</evidence>
<keyword evidence="6 10" id="KW-0560">Oxidoreductase</keyword>
<keyword evidence="5" id="KW-0479">Metal-binding</keyword>
<comment type="caution">
    <text evidence="10">The sequence shown here is derived from an EMBL/GenBank/DDBJ whole genome shotgun (WGS) entry which is preliminary data.</text>
</comment>